<sequence>MFTKGGTLPNHQTEVSRDRSSAASDAAFRTDVLAFRSEPALSKWHTHMSRFIRDLQRSPNRLERTEHNKLVGSRKKTEDVKSMCIVGLQLGTLSVTLYADMRTDPSPSCP</sequence>
<evidence type="ECO:0000313" key="2">
    <source>
        <dbReference type="EMBL" id="CAK7937360.1"/>
    </source>
</evidence>
<organism evidence="2 3">
    <name type="scientific">Peronospora matthiolae</name>
    <dbReference type="NCBI Taxonomy" id="2874970"/>
    <lineage>
        <taxon>Eukaryota</taxon>
        <taxon>Sar</taxon>
        <taxon>Stramenopiles</taxon>
        <taxon>Oomycota</taxon>
        <taxon>Peronosporomycetes</taxon>
        <taxon>Peronosporales</taxon>
        <taxon>Peronosporaceae</taxon>
        <taxon>Peronospora</taxon>
    </lineage>
</organism>
<dbReference type="EMBL" id="CAKLBY020000227">
    <property type="protein sequence ID" value="CAK7937360.1"/>
    <property type="molecule type" value="Genomic_DNA"/>
</dbReference>
<dbReference type="Proteomes" id="UP001162060">
    <property type="component" value="Unassembled WGS sequence"/>
</dbReference>
<evidence type="ECO:0000313" key="3">
    <source>
        <dbReference type="Proteomes" id="UP001162060"/>
    </source>
</evidence>
<reference evidence="2" key="1">
    <citation type="submission" date="2024-01" db="EMBL/GenBank/DDBJ databases">
        <authorList>
            <person name="Webb A."/>
        </authorList>
    </citation>
    <scope>NUCLEOTIDE SEQUENCE</scope>
    <source>
        <strain evidence="2">Pm1</strain>
    </source>
</reference>
<protein>
    <submittedName>
        <fullName evidence="2">Uncharacterized protein</fullName>
    </submittedName>
</protein>
<gene>
    <name evidence="2" type="ORF">PM001_LOCUS22510</name>
</gene>
<evidence type="ECO:0000256" key="1">
    <source>
        <dbReference type="SAM" id="MobiDB-lite"/>
    </source>
</evidence>
<proteinExistence type="predicted"/>
<comment type="caution">
    <text evidence="2">The sequence shown here is derived from an EMBL/GenBank/DDBJ whole genome shotgun (WGS) entry which is preliminary data.</text>
</comment>
<feature type="region of interest" description="Disordered" evidence="1">
    <location>
        <begin position="1"/>
        <end position="24"/>
    </location>
</feature>
<dbReference type="AlphaFoldDB" id="A0AAV1US68"/>
<name>A0AAV1US68_9STRA</name>
<accession>A0AAV1US68</accession>